<evidence type="ECO:0000256" key="2">
    <source>
        <dbReference type="ARBA" id="ARBA00022448"/>
    </source>
</evidence>
<dbReference type="CDD" id="cd03257">
    <property type="entry name" value="ABC_NikE_OppD_transporters"/>
    <property type="match status" value="2"/>
</dbReference>
<dbReference type="PROSITE" id="PS50893">
    <property type="entry name" value="ABC_TRANSPORTER_2"/>
    <property type="match status" value="2"/>
</dbReference>
<keyword evidence="4 6" id="KW-0067">ATP-binding</keyword>
<dbReference type="SUPFAM" id="SSF52540">
    <property type="entry name" value="P-loop containing nucleoside triphosphate hydrolases"/>
    <property type="match status" value="2"/>
</dbReference>
<dbReference type="GO" id="GO:0005524">
    <property type="term" value="F:ATP binding"/>
    <property type="evidence" value="ECO:0007669"/>
    <property type="project" value="UniProtKB-KW"/>
</dbReference>
<evidence type="ECO:0000313" key="6">
    <source>
        <dbReference type="EMBL" id="QGU26977.1"/>
    </source>
</evidence>
<dbReference type="GO" id="GO:0055085">
    <property type="term" value="P:transmembrane transport"/>
    <property type="evidence" value="ECO:0007669"/>
    <property type="project" value="UniProtKB-ARBA"/>
</dbReference>
<proteinExistence type="inferred from homology"/>
<comment type="similarity">
    <text evidence="1">Belongs to the ABC transporter superfamily.</text>
</comment>
<protein>
    <submittedName>
        <fullName evidence="6">ABC transporter ATP-binding protein</fullName>
    </submittedName>
</protein>
<dbReference type="InterPro" id="IPR050319">
    <property type="entry name" value="ABC_transp_ATP-bind"/>
</dbReference>
<keyword evidence="3" id="KW-0547">Nucleotide-binding</keyword>
<dbReference type="Pfam" id="PF00005">
    <property type="entry name" value="ABC_tran"/>
    <property type="match status" value="2"/>
</dbReference>
<keyword evidence="7" id="KW-1185">Reference proteome</keyword>
<dbReference type="KEGG" id="moj:D7D94_04320"/>
<accession>A0A6I6E2K2</accession>
<dbReference type="SMART" id="SM00382">
    <property type="entry name" value="AAA"/>
    <property type="match status" value="2"/>
</dbReference>
<gene>
    <name evidence="6" type="ORF">D7D94_04320</name>
</gene>
<sequence>MTLLEAAGLRVTLPGAGEVLRGVDLTLAPGECLAVVGESGAGKSVLARTLLGLTQQDPGARVTAERLSFDGRDVGRLRPRGWRRLRGRDISLVLQDALQSLDPLRTLEAEVGEALAVRGVPRPRRRARVIEALQGAGLPDAESRLGQRPGELSGGMRQRALIASAVVGGARVIIADEPTTALDATTAVQVLALLGRLRDEGAALLLISHDLGAVARVADRIAVLSAGEVVETGPRAALLAAPVHPVTRALLAARPSGAKPGPTVVPGADLISGAGLVRRYRSPGGGTLAAIDGVDVVVRAGETLGVVGESGSGKSTLARLLIGAEAPDGGSRALADPAPRVRLVPQDPLASFDPRHDVARILRHSRRPGAPESAELLARVGLDTAILRRRPAQLSGGQRQRVAIARALAGRPDVLVCDEPVSALDVTTQAGILRLIAELQREEGLGVVFISHDLAVVRMVSDRVAVMRGGRVVETGPTEEVYAAPAHPFTRELIAAAG</sequence>
<reference evidence="6 7" key="1">
    <citation type="submission" date="2018-09" db="EMBL/GenBank/DDBJ databases">
        <title>Whole genome sequencing of Microbacterium oryzae strain MB-10T.</title>
        <authorList>
            <person name="Das S.K."/>
        </authorList>
    </citation>
    <scope>NUCLEOTIDE SEQUENCE [LARGE SCALE GENOMIC DNA]</scope>
    <source>
        <strain evidence="6 7">MB-10</strain>
    </source>
</reference>
<dbReference type="InterPro" id="IPR003439">
    <property type="entry name" value="ABC_transporter-like_ATP-bd"/>
</dbReference>
<name>A0A6I6E2K2_9MICO</name>
<feature type="domain" description="ABC transporter" evidence="5">
    <location>
        <begin position="4"/>
        <end position="251"/>
    </location>
</feature>
<dbReference type="GO" id="GO:0015833">
    <property type="term" value="P:peptide transport"/>
    <property type="evidence" value="ECO:0007669"/>
    <property type="project" value="InterPro"/>
</dbReference>
<dbReference type="Pfam" id="PF08352">
    <property type="entry name" value="oligo_HPY"/>
    <property type="match status" value="2"/>
</dbReference>
<evidence type="ECO:0000313" key="7">
    <source>
        <dbReference type="Proteomes" id="UP000422989"/>
    </source>
</evidence>
<dbReference type="OrthoDB" id="4008250at2"/>
<dbReference type="InterPro" id="IPR003593">
    <property type="entry name" value="AAA+_ATPase"/>
</dbReference>
<organism evidence="6 7">
    <name type="scientific">Microbacterium oryzae</name>
    <dbReference type="NCBI Taxonomy" id="743009"/>
    <lineage>
        <taxon>Bacteria</taxon>
        <taxon>Bacillati</taxon>
        <taxon>Actinomycetota</taxon>
        <taxon>Actinomycetes</taxon>
        <taxon>Micrococcales</taxon>
        <taxon>Microbacteriaceae</taxon>
        <taxon>Microbacterium</taxon>
    </lineage>
</organism>
<evidence type="ECO:0000259" key="5">
    <source>
        <dbReference type="PROSITE" id="PS50893"/>
    </source>
</evidence>
<dbReference type="PANTHER" id="PTHR43776">
    <property type="entry name" value="TRANSPORT ATP-BINDING PROTEIN"/>
    <property type="match status" value="1"/>
</dbReference>
<dbReference type="InterPro" id="IPR017871">
    <property type="entry name" value="ABC_transporter-like_CS"/>
</dbReference>
<dbReference type="Gene3D" id="3.40.50.300">
    <property type="entry name" value="P-loop containing nucleotide triphosphate hydrolases"/>
    <property type="match status" value="2"/>
</dbReference>
<dbReference type="InterPro" id="IPR013563">
    <property type="entry name" value="Oligopep_ABC_C"/>
</dbReference>
<evidence type="ECO:0000256" key="4">
    <source>
        <dbReference type="ARBA" id="ARBA00022840"/>
    </source>
</evidence>
<dbReference type="PROSITE" id="PS00211">
    <property type="entry name" value="ABC_TRANSPORTER_1"/>
    <property type="match status" value="2"/>
</dbReference>
<dbReference type="InterPro" id="IPR027417">
    <property type="entry name" value="P-loop_NTPase"/>
</dbReference>
<evidence type="ECO:0000256" key="1">
    <source>
        <dbReference type="ARBA" id="ARBA00005417"/>
    </source>
</evidence>
<dbReference type="PANTHER" id="PTHR43776:SF7">
    <property type="entry name" value="D,D-DIPEPTIDE TRANSPORT ATP-BINDING PROTEIN DDPF-RELATED"/>
    <property type="match status" value="1"/>
</dbReference>
<dbReference type="GO" id="GO:0016887">
    <property type="term" value="F:ATP hydrolysis activity"/>
    <property type="evidence" value="ECO:0007669"/>
    <property type="project" value="InterPro"/>
</dbReference>
<dbReference type="EMBL" id="CP032550">
    <property type="protein sequence ID" value="QGU26977.1"/>
    <property type="molecule type" value="Genomic_DNA"/>
</dbReference>
<dbReference type="RefSeq" id="WP_156241470.1">
    <property type="nucleotide sequence ID" value="NZ_BAAAZL010000002.1"/>
</dbReference>
<evidence type="ECO:0000256" key="3">
    <source>
        <dbReference type="ARBA" id="ARBA00022741"/>
    </source>
</evidence>
<feature type="domain" description="ABC transporter" evidence="5">
    <location>
        <begin position="271"/>
        <end position="494"/>
    </location>
</feature>
<dbReference type="Proteomes" id="UP000422989">
    <property type="component" value="Chromosome"/>
</dbReference>
<keyword evidence="2" id="KW-0813">Transport</keyword>
<dbReference type="AlphaFoldDB" id="A0A6I6E2K2"/>